<dbReference type="CDD" id="cd00199">
    <property type="entry name" value="WAP"/>
    <property type="match status" value="1"/>
</dbReference>
<reference evidence="13" key="1">
    <citation type="submission" date="2025-08" db="UniProtKB">
        <authorList>
            <consortium name="RefSeq"/>
        </authorList>
    </citation>
    <scope>IDENTIFICATION</scope>
</reference>
<evidence type="ECO:0000256" key="9">
    <source>
        <dbReference type="ARBA" id="ARBA00043261"/>
    </source>
</evidence>
<dbReference type="InterPro" id="IPR036645">
    <property type="entry name" value="Elafin-like_sf"/>
</dbReference>
<evidence type="ECO:0000256" key="1">
    <source>
        <dbReference type="ARBA" id="ARBA00004613"/>
    </source>
</evidence>
<evidence type="ECO:0000256" key="8">
    <source>
        <dbReference type="ARBA" id="ARBA00040032"/>
    </source>
</evidence>
<proteinExistence type="predicted"/>
<dbReference type="PROSITE" id="PS51390">
    <property type="entry name" value="WAP"/>
    <property type="match status" value="2"/>
</dbReference>
<dbReference type="STRING" id="127582.A0A2Y9D998"/>
<dbReference type="InParanoid" id="A0A2Y9D998"/>
<evidence type="ECO:0000313" key="12">
    <source>
        <dbReference type="Proteomes" id="UP000248480"/>
    </source>
</evidence>
<dbReference type="OrthoDB" id="6060011at2759"/>
<name>A0A2Y9D998_TRIMA</name>
<evidence type="ECO:0000259" key="11">
    <source>
        <dbReference type="PROSITE" id="PS51390"/>
    </source>
</evidence>
<dbReference type="FunFam" id="4.10.75.10:FF:000001">
    <property type="entry name" value="Anosmin 1"/>
    <property type="match status" value="1"/>
</dbReference>
<evidence type="ECO:0000256" key="10">
    <source>
        <dbReference type="SAM" id="SignalP"/>
    </source>
</evidence>
<dbReference type="InterPro" id="IPR008197">
    <property type="entry name" value="WAP_dom"/>
</dbReference>
<evidence type="ECO:0000256" key="3">
    <source>
        <dbReference type="ARBA" id="ARBA00022690"/>
    </source>
</evidence>
<gene>
    <name evidence="13" type="primary">WFDC2</name>
</gene>
<keyword evidence="9" id="KW-0062">Aspartic protease inhibitor</keyword>
<dbReference type="PANTHER" id="PTHR19441:SF34">
    <property type="entry name" value="WAP FOUR-DISULFIDE CORE DOMAIN PROTEIN 2"/>
    <property type="match status" value="1"/>
</dbReference>
<organism evidence="12 13">
    <name type="scientific">Trichechus manatus latirostris</name>
    <name type="common">Florida manatee</name>
    <dbReference type="NCBI Taxonomy" id="127582"/>
    <lineage>
        <taxon>Eukaryota</taxon>
        <taxon>Metazoa</taxon>
        <taxon>Chordata</taxon>
        <taxon>Craniata</taxon>
        <taxon>Vertebrata</taxon>
        <taxon>Euteleostomi</taxon>
        <taxon>Mammalia</taxon>
        <taxon>Eutheria</taxon>
        <taxon>Afrotheria</taxon>
        <taxon>Sirenia</taxon>
        <taxon>Trichechidae</taxon>
        <taxon>Trichechus</taxon>
    </lineage>
</organism>
<dbReference type="GeneID" id="101349677"/>
<feature type="chain" id="PRO_5015931415" description="WAP four-disulfide core domain protein 2" evidence="10">
    <location>
        <begin position="28"/>
        <end position="125"/>
    </location>
</feature>
<dbReference type="GO" id="GO:0004867">
    <property type="term" value="F:serine-type endopeptidase inhibitor activity"/>
    <property type="evidence" value="ECO:0007669"/>
    <property type="project" value="TreeGrafter"/>
</dbReference>
<accession>A0A2Y9D998</accession>
<dbReference type="SMART" id="SM00217">
    <property type="entry name" value="WAP"/>
    <property type="match status" value="2"/>
</dbReference>
<evidence type="ECO:0000256" key="7">
    <source>
        <dbReference type="ARBA" id="ARBA00038536"/>
    </source>
</evidence>
<keyword evidence="3" id="KW-0646">Protease inhibitor</keyword>
<keyword evidence="2" id="KW-0964">Secreted</keyword>
<dbReference type="GO" id="GO:0045087">
    <property type="term" value="P:innate immune response"/>
    <property type="evidence" value="ECO:0007669"/>
    <property type="project" value="TreeGrafter"/>
</dbReference>
<protein>
    <recommendedName>
        <fullName evidence="8">WAP four-disulfide core domain protein 2</fullName>
    </recommendedName>
</protein>
<feature type="domain" description="WAP" evidence="11">
    <location>
        <begin position="74"/>
        <end position="124"/>
    </location>
</feature>
<feature type="signal peptide" evidence="10">
    <location>
        <begin position="1"/>
        <end position="27"/>
    </location>
</feature>
<dbReference type="FunCoup" id="A0A2Y9D998">
    <property type="interactions" value="111"/>
</dbReference>
<dbReference type="AlphaFoldDB" id="A0A2Y9D998"/>
<dbReference type="CTD" id="10406"/>
<keyword evidence="6" id="KW-1015">Disulfide bond</keyword>
<evidence type="ECO:0000256" key="4">
    <source>
        <dbReference type="ARBA" id="ARBA00022729"/>
    </source>
</evidence>
<dbReference type="GO" id="GO:0019828">
    <property type="term" value="F:aspartic-type endopeptidase inhibitor activity"/>
    <property type="evidence" value="ECO:0007669"/>
    <property type="project" value="UniProtKB-KW"/>
</dbReference>
<dbReference type="PANTHER" id="PTHR19441">
    <property type="entry name" value="WHEY ACDIC PROTEIN WAP"/>
    <property type="match status" value="1"/>
</dbReference>
<dbReference type="Pfam" id="PF00095">
    <property type="entry name" value="WAP"/>
    <property type="match status" value="2"/>
</dbReference>
<evidence type="ECO:0000256" key="5">
    <source>
        <dbReference type="ARBA" id="ARBA00022737"/>
    </source>
</evidence>
<dbReference type="GO" id="GO:0005615">
    <property type="term" value="C:extracellular space"/>
    <property type="evidence" value="ECO:0007669"/>
    <property type="project" value="TreeGrafter"/>
</dbReference>
<keyword evidence="12" id="KW-1185">Reference proteome</keyword>
<sequence length="125" mass="13019">MPASRLGPLAAALLLGLLLLGLPPVRSDTETQKPGVCPELQGDLNGMEECVSDGDCAENLKCCRAGCSAVCVMPNEKPGSCPRLDKGIPPLGICEDQCQMDSHCPGQMKCCRNGCGHVSCATPSF</sequence>
<dbReference type="GO" id="GO:0019731">
    <property type="term" value="P:antibacterial humoral response"/>
    <property type="evidence" value="ECO:0007669"/>
    <property type="project" value="TreeGrafter"/>
</dbReference>
<keyword evidence="4 10" id="KW-0732">Signal</keyword>
<dbReference type="Proteomes" id="UP000248480">
    <property type="component" value="Unplaced"/>
</dbReference>
<dbReference type="SUPFAM" id="SSF57256">
    <property type="entry name" value="Elafin-like"/>
    <property type="match status" value="2"/>
</dbReference>
<dbReference type="Gene3D" id="4.10.75.10">
    <property type="entry name" value="Elafin-like"/>
    <property type="match status" value="2"/>
</dbReference>
<comment type="subcellular location">
    <subcellularLocation>
        <location evidence="1">Secreted</location>
    </subcellularLocation>
</comment>
<keyword evidence="5" id="KW-0677">Repeat</keyword>
<dbReference type="InterPro" id="IPR050514">
    <property type="entry name" value="WAP_four-disulfide_core"/>
</dbReference>
<evidence type="ECO:0000313" key="13">
    <source>
        <dbReference type="RefSeq" id="XP_004370358.1"/>
    </source>
</evidence>
<dbReference type="PRINTS" id="PR00003">
    <property type="entry name" value="4DISULPHCORE"/>
</dbReference>
<comment type="subunit">
    <text evidence="7">Homotrimer; disulfide-linked.</text>
</comment>
<feature type="domain" description="WAP" evidence="11">
    <location>
        <begin position="30"/>
        <end position="72"/>
    </location>
</feature>
<dbReference type="KEGG" id="tmu:101349677"/>
<evidence type="ECO:0000256" key="2">
    <source>
        <dbReference type="ARBA" id="ARBA00022525"/>
    </source>
</evidence>
<evidence type="ECO:0000256" key="6">
    <source>
        <dbReference type="ARBA" id="ARBA00023157"/>
    </source>
</evidence>
<dbReference type="RefSeq" id="XP_004370358.1">
    <property type="nucleotide sequence ID" value="XM_004370301.1"/>
</dbReference>